<evidence type="ECO:0000313" key="3">
    <source>
        <dbReference type="Proteomes" id="UP000276834"/>
    </source>
</evidence>
<proteinExistence type="predicted"/>
<keyword evidence="3" id="KW-1185">Reference proteome</keyword>
<evidence type="ECO:0000313" key="2">
    <source>
        <dbReference type="EMBL" id="RLV99409.1"/>
    </source>
</evidence>
<dbReference type="Proteomes" id="UP000276834">
    <property type="component" value="Unassembled WGS sequence"/>
</dbReference>
<accession>A0A3L8SCA2</accession>
<dbReference type="EMBL" id="QUSF01000032">
    <property type="protein sequence ID" value="RLV99409.1"/>
    <property type="molecule type" value="Genomic_DNA"/>
</dbReference>
<feature type="compositionally biased region" description="Polar residues" evidence="1">
    <location>
        <begin position="28"/>
        <end position="54"/>
    </location>
</feature>
<gene>
    <name evidence="2" type="ORF">DV515_00009642</name>
</gene>
<feature type="region of interest" description="Disordered" evidence="1">
    <location>
        <begin position="1"/>
        <end position="54"/>
    </location>
</feature>
<name>A0A3L8SCA2_CHLGU</name>
<protein>
    <submittedName>
        <fullName evidence="2">Uncharacterized protein</fullName>
    </submittedName>
</protein>
<sequence>MQEKGAQLEPSAGATRGGWAMPMRDHPSLQQPRAKTQESSPAARVSSQDAGDLYNSQYPPIKISSSSLIVVGIKNYIVSLCLEIP</sequence>
<reference evidence="2 3" key="1">
    <citation type="journal article" date="2018" name="Proc. R. Soc. B">
        <title>A non-coding region near Follistatin controls head colour polymorphism in the Gouldian finch.</title>
        <authorList>
            <person name="Toomey M.B."/>
            <person name="Marques C.I."/>
            <person name="Andrade P."/>
            <person name="Araujo P.M."/>
            <person name="Sabatino S."/>
            <person name="Gazda M.A."/>
            <person name="Afonso S."/>
            <person name="Lopes R.J."/>
            <person name="Corbo J.C."/>
            <person name="Carneiro M."/>
        </authorList>
    </citation>
    <scope>NUCLEOTIDE SEQUENCE [LARGE SCALE GENOMIC DNA]</scope>
    <source>
        <strain evidence="2">Red01</strain>
        <tissue evidence="2">Muscle</tissue>
    </source>
</reference>
<evidence type="ECO:0000256" key="1">
    <source>
        <dbReference type="SAM" id="MobiDB-lite"/>
    </source>
</evidence>
<dbReference type="AlphaFoldDB" id="A0A3L8SCA2"/>
<organism evidence="2 3">
    <name type="scientific">Chloebia gouldiae</name>
    <name type="common">Gouldian finch</name>
    <name type="synonym">Erythrura gouldiae</name>
    <dbReference type="NCBI Taxonomy" id="44316"/>
    <lineage>
        <taxon>Eukaryota</taxon>
        <taxon>Metazoa</taxon>
        <taxon>Chordata</taxon>
        <taxon>Craniata</taxon>
        <taxon>Vertebrata</taxon>
        <taxon>Euteleostomi</taxon>
        <taxon>Archelosauria</taxon>
        <taxon>Archosauria</taxon>
        <taxon>Dinosauria</taxon>
        <taxon>Saurischia</taxon>
        <taxon>Theropoda</taxon>
        <taxon>Coelurosauria</taxon>
        <taxon>Aves</taxon>
        <taxon>Neognathae</taxon>
        <taxon>Neoaves</taxon>
        <taxon>Telluraves</taxon>
        <taxon>Australaves</taxon>
        <taxon>Passeriformes</taxon>
        <taxon>Passeroidea</taxon>
        <taxon>Passeridae</taxon>
        <taxon>Chloebia</taxon>
    </lineage>
</organism>
<comment type="caution">
    <text evidence="2">The sequence shown here is derived from an EMBL/GenBank/DDBJ whole genome shotgun (WGS) entry which is preliminary data.</text>
</comment>